<evidence type="ECO:0000313" key="2">
    <source>
        <dbReference type="Proteomes" id="UP001529369"/>
    </source>
</evidence>
<sequence>MLDLLFVKGGHGVLSRPATPSFGLSLYTDIDAAFRGRFAILIWHRFGRDGHRIGH</sequence>
<comment type="caution">
    <text evidence="1">The sequence shown here is derived from an EMBL/GenBank/DDBJ whole genome shotgun (WGS) entry which is preliminary data.</text>
</comment>
<keyword evidence="2" id="KW-1185">Reference proteome</keyword>
<dbReference type="Proteomes" id="UP001529369">
    <property type="component" value="Unassembled WGS sequence"/>
</dbReference>
<evidence type="ECO:0000313" key="1">
    <source>
        <dbReference type="EMBL" id="MDN3563021.1"/>
    </source>
</evidence>
<accession>A0ABT8A000</accession>
<proteinExistence type="predicted"/>
<reference evidence="2" key="1">
    <citation type="journal article" date="2019" name="Int. J. Syst. Evol. Microbiol.">
        <title>The Global Catalogue of Microorganisms (GCM) 10K type strain sequencing project: providing services to taxonomists for standard genome sequencing and annotation.</title>
        <authorList>
            <consortium name="The Broad Institute Genomics Platform"/>
            <consortium name="The Broad Institute Genome Sequencing Center for Infectious Disease"/>
            <person name="Wu L."/>
            <person name="Ma J."/>
        </authorList>
    </citation>
    <scope>NUCLEOTIDE SEQUENCE [LARGE SCALE GENOMIC DNA]</scope>
    <source>
        <strain evidence="2">CECT 7131</strain>
    </source>
</reference>
<name>A0ABT8A000_9PROT</name>
<organism evidence="1 2">
    <name type="scientific">Paeniroseomonas aquatica</name>
    <dbReference type="NCBI Taxonomy" id="373043"/>
    <lineage>
        <taxon>Bacteria</taxon>
        <taxon>Pseudomonadati</taxon>
        <taxon>Pseudomonadota</taxon>
        <taxon>Alphaproteobacteria</taxon>
        <taxon>Acetobacterales</taxon>
        <taxon>Acetobacteraceae</taxon>
        <taxon>Paeniroseomonas</taxon>
    </lineage>
</organism>
<gene>
    <name evidence="1" type="ORF">QWZ14_01335</name>
</gene>
<dbReference type="RefSeq" id="WP_290314752.1">
    <property type="nucleotide sequence ID" value="NZ_JAUFPN010000011.1"/>
</dbReference>
<dbReference type="EMBL" id="JAUFPN010000011">
    <property type="protein sequence ID" value="MDN3563021.1"/>
    <property type="molecule type" value="Genomic_DNA"/>
</dbReference>
<protein>
    <submittedName>
        <fullName evidence="1">Uncharacterized protein</fullName>
    </submittedName>
</protein>